<feature type="region of interest" description="Disordered" evidence="1">
    <location>
        <begin position="268"/>
        <end position="293"/>
    </location>
</feature>
<dbReference type="OrthoDB" id="5364312at2759"/>
<name>A0A376BC12_9ASCO</name>
<gene>
    <name evidence="2" type="ORF">SCODWIG_03891</name>
</gene>
<dbReference type="Proteomes" id="UP000262825">
    <property type="component" value="Unassembled WGS sequence"/>
</dbReference>
<evidence type="ECO:0000256" key="1">
    <source>
        <dbReference type="SAM" id="MobiDB-lite"/>
    </source>
</evidence>
<dbReference type="VEuPathDB" id="FungiDB:SCODWIG_03891"/>
<keyword evidence="3" id="KW-1185">Reference proteome</keyword>
<dbReference type="EMBL" id="UFAJ01001170">
    <property type="protein sequence ID" value="SSD62129.1"/>
    <property type="molecule type" value="Genomic_DNA"/>
</dbReference>
<accession>A0A376BC12</accession>
<feature type="compositionally biased region" description="Low complexity" evidence="1">
    <location>
        <begin position="268"/>
        <end position="286"/>
    </location>
</feature>
<protein>
    <submittedName>
        <fullName evidence="2">Uncharacterized protein</fullName>
    </submittedName>
</protein>
<organism evidence="2 3">
    <name type="scientific">Saccharomycodes ludwigii</name>
    <dbReference type="NCBI Taxonomy" id="36035"/>
    <lineage>
        <taxon>Eukaryota</taxon>
        <taxon>Fungi</taxon>
        <taxon>Dikarya</taxon>
        <taxon>Ascomycota</taxon>
        <taxon>Saccharomycotina</taxon>
        <taxon>Saccharomycetes</taxon>
        <taxon>Saccharomycodales</taxon>
        <taxon>Saccharomycodaceae</taxon>
        <taxon>Saccharomycodes</taxon>
    </lineage>
</organism>
<dbReference type="AlphaFoldDB" id="A0A376BC12"/>
<evidence type="ECO:0000313" key="3">
    <source>
        <dbReference type="Proteomes" id="UP000262825"/>
    </source>
</evidence>
<sequence length="554" mass="59909">MDAILMDDSSSNHNINSNSTNSNSLSKTSSNHSSASSAVSSSTANSINTGEHMIHGANAINDANADSGFFNYEDEESHNDRIMGEDASLSRVPSASSMIFERNVEDPYSTLAAPLAPTTGNNTPRTLSRTNSLASLSRTGSNISFNNALHAMHPRPPSSFSYSSSYHHHHNRTLENLIPPALDASCSIVGDKNTNLDQVHMVYSRRPSTIGLDMALKNPKSAYSNSSFTNLPSLQRSQTDNKIDYLSTPPTSPTDNLLPGLVEKTKTTANNTTTNNSNTSNNTNTSGVDPNTSRPKVLKFYSYADMLSDENNANGGVNGAKRLSISRSPSSVLLMNSPPNSSSASFKGFVDPFGTTNNNCSSNCNNCNPVLLRKDSNNSNVIASPHLTRKYSGTTNPPSGLFAQQSPRLTPSSSLNNVVISDNNYNTVSNKREPSNGPIRAKFHLEGSGLTTALEGETNNDIEQQQELFNKLEPNDYKRRTYSNTSSGQSPFVSLSRTSTCNSVNSNGNSNYNNNLGLRRQVSGFNLTNHNLHPETNNLVMHTASDVVKFKMNK</sequence>
<proteinExistence type="predicted"/>
<feature type="compositionally biased region" description="Low complexity" evidence="1">
    <location>
        <begin position="9"/>
        <end position="44"/>
    </location>
</feature>
<reference evidence="3" key="1">
    <citation type="submission" date="2018-06" db="EMBL/GenBank/DDBJ databases">
        <authorList>
            <person name="Guldener U."/>
        </authorList>
    </citation>
    <scope>NUCLEOTIDE SEQUENCE [LARGE SCALE GENOMIC DNA]</scope>
    <source>
        <strain evidence="3">UTAD17</strain>
    </source>
</reference>
<evidence type="ECO:0000313" key="2">
    <source>
        <dbReference type="EMBL" id="SSD62129.1"/>
    </source>
</evidence>
<feature type="region of interest" description="Disordered" evidence="1">
    <location>
        <begin position="1"/>
        <end position="44"/>
    </location>
</feature>